<dbReference type="GO" id="GO:0008168">
    <property type="term" value="F:methyltransferase activity"/>
    <property type="evidence" value="ECO:0007669"/>
    <property type="project" value="UniProtKB-KW"/>
</dbReference>
<keyword evidence="6" id="KW-1185">Reference proteome</keyword>
<evidence type="ECO:0000313" key="6">
    <source>
        <dbReference type="Proteomes" id="UP000623440"/>
    </source>
</evidence>
<reference evidence="5 6" key="1">
    <citation type="journal article" date="2020" name="ISME J.">
        <title>Comparative genomics reveals insights into cyanobacterial evolution and habitat adaptation.</title>
        <authorList>
            <person name="Chen M.Y."/>
            <person name="Teng W.K."/>
            <person name="Zhao L."/>
            <person name="Hu C.X."/>
            <person name="Zhou Y.K."/>
            <person name="Han B.P."/>
            <person name="Song L.R."/>
            <person name="Shu W.S."/>
        </authorList>
    </citation>
    <scope>NUCLEOTIDE SEQUENCE [LARGE SCALE GENOMIC DNA]</scope>
    <source>
        <strain evidence="5 6">FACHB-838</strain>
    </source>
</reference>
<dbReference type="NCBIfam" id="NF001244">
    <property type="entry name" value="PRK00216.1-5"/>
    <property type="match status" value="1"/>
</dbReference>
<comment type="similarity">
    <text evidence="4">Belongs to the class I-like SAM-binding methyltransferase superfamily. MenG/UbiE family.</text>
</comment>
<keyword evidence="1 4" id="KW-0489">Methyltransferase</keyword>
<dbReference type="HAMAP" id="MF_01982">
    <property type="entry name" value="MenG_phylloquinone_subfam"/>
    <property type="match status" value="1"/>
</dbReference>
<dbReference type="PANTHER" id="PTHR43591">
    <property type="entry name" value="METHYLTRANSFERASE"/>
    <property type="match status" value="1"/>
</dbReference>
<proteinExistence type="inferred from homology"/>
<evidence type="ECO:0000256" key="2">
    <source>
        <dbReference type="ARBA" id="ARBA00022679"/>
    </source>
</evidence>
<accession>A0ABR8DJH2</accession>
<comment type="function">
    <text evidence="4">Methyltransferase required for the conversion of 2-phytyl-1,4-beta-naphthoquinol to phylloquinol.</text>
</comment>
<dbReference type="Pfam" id="PF01209">
    <property type="entry name" value="Ubie_methyltran"/>
    <property type="match status" value="1"/>
</dbReference>
<gene>
    <name evidence="5" type="primary">ubiE</name>
    <name evidence="4" type="synonym">menG</name>
    <name evidence="5" type="ORF">H6G97_07640</name>
</gene>
<keyword evidence="2 4" id="KW-0808">Transferase</keyword>
<keyword evidence="3 4" id="KW-0949">S-adenosyl-L-methionine</keyword>
<evidence type="ECO:0000256" key="4">
    <source>
        <dbReference type="HAMAP-Rule" id="MF_01982"/>
    </source>
</evidence>
<dbReference type="CDD" id="cd02440">
    <property type="entry name" value="AdoMet_MTases"/>
    <property type="match status" value="1"/>
</dbReference>
<dbReference type="PROSITE" id="PS01183">
    <property type="entry name" value="UBIE_1"/>
    <property type="match status" value="1"/>
</dbReference>
<organism evidence="5 6">
    <name type="scientific">Nostoc flagelliforme FACHB-838</name>
    <dbReference type="NCBI Taxonomy" id="2692904"/>
    <lineage>
        <taxon>Bacteria</taxon>
        <taxon>Bacillati</taxon>
        <taxon>Cyanobacteriota</taxon>
        <taxon>Cyanophyceae</taxon>
        <taxon>Nostocales</taxon>
        <taxon>Nostocaceae</taxon>
        <taxon>Nostoc</taxon>
    </lineage>
</organism>
<evidence type="ECO:0000256" key="1">
    <source>
        <dbReference type="ARBA" id="ARBA00022603"/>
    </source>
</evidence>
<dbReference type="Gene3D" id="3.40.50.150">
    <property type="entry name" value="Vaccinia Virus protein VP39"/>
    <property type="match status" value="1"/>
</dbReference>
<name>A0ABR8DJH2_9NOSO</name>
<dbReference type="SUPFAM" id="SSF53335">
    <property type="entry name" value="S-adenosyl-L-methionine-dependent methyltransferases"/>
    <property type="match status" value="1"/>
</dbReference>
<dbReference type="Proteomes" id="UP000623440">
    <property type="component" value="Unassembled WGS sequence"/>
</dbReference>
<dbReference type="HAMAP" id="MF_01813">
    <property type="entry name" value="MenG_UbiE_methyltr"/>
    <property type="match status" value="1"/>
</dbReference>
<comment type="caution">
    <text evidence="5">The sequence shown here is derived from an EMBL/GenBank/DDBJ whole genome shotgun (WGS) entry which is preliminary data.</text>
</comment>
<protein>
    <recommendedName>
        <fullName evidence="4">2-phytyl-1,4-naphtoquinone methyltransferase</fullName>
        <ecNumber evidence="4">2.1.1.329</ecNumber>
    </recommendedName>
    <alternativeName>
        <fullName evidence="4">Demethylphylloquinone methyltransferase</fullName>
    </alternativeName>
</protein>
<comment type="pathway">
    <text evidence="4">Cofactor biosynthesis; phylloquinone biosynthesis.</text>
</comment>
<dbReference type="PANTHER" id="PTHR43591:SF24">
    <property type="entry name" value="2-METHOXY-6-POLYPRENYL-1,4-BENZOQUINOL METHYLASE, MITOCHONDRIAL"/>
    <property type="match status" value="1"/>
</dbReference>
<sequence length="241" mass="26650">MTNEIQSIFNRIAPVYDQLNDWLSLGQHRIWKEMAVKWSAAKPGDTALDLCCGSGDLALRLARRVGATGKVYGVDFSANLLEKAKERSQKQYPQPALALPAVGIAWVEADVLNLPFDDNQFDAATMGYGLRNVKDISRSLQELYRVLKPGAKAAILDFHRPSNPQLRAFQQLYLDGFVVPVANYLGLKEEYAYISPSLDRFPIGKEQIELAHQVGFAVATHYPIVNGMMGVLVLSKLGAIS</sequence>
<dbReference type="InterPro" id="IPR029063">
    <property type="entry name" value="SAM-dependent_MTases_sf"/>
</dbReference>
<dbReference type="RefSeq" id="WP_190940150.1">
    <property type="nucleotide sequence ID" value="NZ_JACJSI010000010.1"/>
</dbReference>
<dbReference type="EMBL" id="JACJSI010000010">
    <property type="protein sequence ID" value="MBD2529448.1"/>
    <property type="molecule type" value="Genomic_DNA"/>
</dbReference>
<comment type="catalytic activity">
    <reaction evidence="4">
        <text>demethylphylloquinol + S-adenosyl-L-methionine = phylloquinol + S-adenosyl-L-homocysteine + H(+)</text>
        <dbReference type="Rhea" id="RHEA:40551"/>
        <dbReference type="ChEBI" id="CHEBI:15378"/>
        <dbReference type="ChEBI" id="CHEBI:28433"/>
        <dbReference type="ChEBI" id="CHEBI:57856"/>
        <dbReference type="ChEBI" id="CHEBI:59789"/>
        <dbReference type="ChEBI" id="CHEBI:87844"/>
        <dbReference type="EC" id="2.1.1.329"/>
    </reaction>
</comment>
<dbReference type="EC" id="2.1.1.329" evidence="4"/>
<dbReference type="InterPro" id="IPR023576">
    <property type="entry name" value="UbiE/COQ5_MeTrFase_CS"/>
</dbReference>
<dbReference type="InterPro" id="IPR004033">
    <property type="entry name" value="UbiE/COQ5_MeTrFase"/>
</dbReference>
<dbReference type="PROSITE" id="PS51608">
    <property type="entry name" value="SAM_MT_UBIE"/>
    <property type="match status" value="1"/>
</dbReference>
<dbReference type="GO" id="GO:0032259">
    <property type="term" value="P:methylation"/>
    <property type="evidence" value="ECO:0007669"/>
    <property type="project" value="UniProtKB-KW"/>
</dbReference>
<dbReference type="NCBIfam" id="TIGR01934">
    <property type="entry name" value="MenG_MenH_UbiE"/>
    <property type="match status" value="1"/>
</dbReference>
<evidence type="ECO:0000256" key="3">
    <source>
        <dbReference type="ARBA" id="ARBA00022691"/>
    </source>
</evidence>
<evidence type="ECO:0000313" key="5">
    <source>
        <dbReference type="EMBL" id="MBD2529448.1"/>
    </source>
</evidence>
<dbReference type="InterPro" id="IPR032904">
    <property type="entry name" value="MenG"/>
</dbReference>